<dbReference type="PANTHER" id="PTHR11363">
    <property type="entry name" value="60S RIBOSOMAL PROTEIN L3-RELATED"/>
    <property type="match status" value="1"/>
</dbReference>
<dbReference type="InterPro" id="IPR000597">
    <property type="entry name" value="Ribosomal_uL3"/>
</dbReference>
<evidence type="ECO:0000256" key="15">
    <source>
        <dbReference type="ARBA" id="ARBA00035354"/>
    </source>
</evidence>
<dbReference type="PROSITE" id="PS00474">
    <property type="entry name" value="RIBOSOMAL_L3"/>
    <property type="match status" value="1"/>
</dbReference>
<evidence type="ECO:0000256" key="6">
    <source>
        <dbReference type="ARBA" id="ARBA00022499"/>
    </source>
</evidence>
<gene>
    <name evidence="20" type="primary">LOC117557407</name>
</gene>
<reference evidence="20" key="1">
    <citation type="submission" date="2025-08" db="UniProtKB">
        <authorList>
            <consortium name="RefSeq"/>
        </authorList>
    </citation>
    <scope>IDENTIFICATION</scope>
</reference>
<evidence type="ECO:0000256" key="7">
    <source>
        <dbReference type="ARBA" id="ARBA00022553"/>
    </source>
</evidence>
<keyword evidence="7" id="KW-0597">Phosphoprotein</keyword>
<dbReference type="RefSeq" id="XP_034089135.1">
    <property type="nucleotide sequence ID" value="XM_034233244.1"/>
</dbReference>
<sequence>MVKGCVVGVKKRVLTQRKSLLVQTNRRAMEKIDLKFIDTTSKFGRFQSVKEKKALVSHRKCSGPRHGSLGFLPRKRSRHRGKAKSFPKDDPTKPVHLTAFLGYKAGMTHVVREVDRPGSKVNKKEVVEAVTILETPPLIVVGYVSTPLGLRSFKTIFAEHLSEECKRRFYRNWYKSKKKAFTKYCKKWQDDGGKKQLEKDFESNSVGNTGSMKKYCQVIRIVAHTQMRLLPIAQKKSHLMELQLNGGSISDKVDWAREKLEQAVPVNNVFTQDEMIDVIGITKGHGYKGVTSRWHTKKLPHKTYRTLRKVACIGAWHPSRVAFSVARAGQKGYRYASLTTAQIYKIGLGFHTKDGKLVENNASTEYDLSNKSINPLVSDSHGNCPVEVLLPGSRRCDSLYL</sequence>
<evidence type="ECO:0000256" key="8">
    <source>
        <dbReference type="ARBA" id="ARBA00022843"/>
    </source>
</evidence>
<evidence type="ECO:0000256" key="12">
    <source>
        <dbReference type="ARBA" id="ARBA00023274"/>
    </source>
</evidence>
<feature type="region of interest" description="Disordered" evidence="18">
    <location>
        <begin position="60"/>
        <end position="90"/>
    </location>
</feature>
<dbReference type="Proteomes" id="UP000515161">
    <property type="component" value="Unplaced"/>
</dbReference>
<accession>A0A6P8VQ93</accession>
<dbReference type="Gene3D" id="4.10.960.10">
    <property type="entry name" value="Ribosomal protein L3, domain 3"/>
    <property type="match status" value="1"/>
</dbReference>
<dbReference type="GO" id="GO:0003735">
    <property type="term" value="F:structural constituent of ribosome"/>
    <property type="evidence" value="ECO:0007669"/>
    <property type="project" value="InterPro"/>
</dbReference>
<evidence type="ECO:0000256" key="4">
    <source>
        <dbReference type="ARBA" id="ARBA00022481"/>
    </source>
</evidence>
<evidence type="ECO:0000256" key="5">
    <source>
        <dbReference type="ARBA" id="ARBA00022490"/>
    </source>
</evidence>
<keyword evidence="12 17" id="KW-0687">Ribonucleoprotein</keyword>
<dbReference type="GO" id="GO:0022625">
    <property type="term" value="C:cytosolic large ribosomal subunit"/>
    <property type="evidence" value="ECO:0007669"/>
    <property type="project" value="TreeGrafter"/>
</dbReference>
<comment type="function">
    <text evidence="13">Component of the large ribosomal subunit. The ribosome is a large ribonucleoprotein complex responsible for the synthesis of proteins in the cell.</text>
</comment>
<evidence type="ECO:0000256" key="16">
    <source>
        <dbReference type="ARBA" id="ARBA00046482"/>
    </source>
</evidence>
<dbReference type="Gene3D" id="3.30.1430.10">
    <property type="match status" value="1"/>
</dbReference>
<evidence type="ECO:0000256" key="3">
    <source>
        <dbReference type="ARBA" id="ARBA00006540"/>
    </source>
</evidence>
<dbReference type="OrthoDB" id="8822429at2759"/>
<dbReference type="GeneID" id="117557407"/>
<dbReference type="KEGG" id="gacu:117557407"/>
<keyword evidence="11" id="KW-0539">Nucleus</keyword>
<evidence type="ECO:0000256" key="17">
    <source>
        <dbReference type="RuleBase" id="RU003905"/>
    </source>
</evidence>
<evidence type="ECO:0000256" key="9">
    <source>
        <dbReference type="ARBA" id="ARBA00022980"/>
    </source>
</evidence>
<dbReference type="PANTHER" id="PTHR11363:SF4">
    <property type="entry name" value="LARGE RIBOSOMAL SUBUNIT PROTEIN UL3"/>
    <property type="match status" value="1"/>
</dbReference>
<feature type="compositionally biased region" description="Basic residues" evidence="18">
    <location>
        <begin position="73"/>
        <end position="85"/>
    </location>
</feature>
<evidence type="ECO:0000256" key="10">
    <source>
        <dbReference type="ARBA" id="ARBA00022990"/>
    </source>
</evidence>
<dbReference type="AlphaFoldDB" id="A0A6P8VQ93"/>
<comment type="similarity">
    <text evidence="3 17">Belongs to the universal ribosomal protein uL3 family.</text>
</comment>
<evidence type="ECO:0000256" key="14">
    <source>
        <dbReference type="ARBA" id="ARBA00035243"/>
    </source>
</evidence>
<evidence type="ECO:0000313" key="20">
    <source>
        <dbReference type="RefSeq" id="XP_034089135.1"/>
    </source>
</evidence>
<evidence type="ECO:0000256" key="13">
    <source>
        <dbReference type="ARBA" id="ARBA00034092"/>
    </source>
</evidence>
<dbReference type="Gene3D" id="2.40.30.10">
    <property type="entry name" value="Translation factors"/>
    <property type="match status" value="2"/>
</dbReference>
<dbReference type="InterPro" id="IPR019926">
    <property type="entry name" value="Ribosomal_uL3_CS"/>
</dbReference>
<dbReference type="InterPro" id="IPR009000">
    <property type="entry name" value="Transl_B-barrel_sf"/>
</dbReference>
<proteinExistence type="inferred from homology"/>
<dbReference type="GO" id="GO:0003723">
    <property type="term" value="F:RNA binding"/>
    <property type="evidence" value="ECO:0007669"/>
    <property type="project" value="TreeGrafter"/>
</dbReference>
<protein>
    <recommendedName>
        <fullName evidence="14">Large ribosomal subunit protein uL3</fullName>
    </recommendedName>
    <alternativeName>
        <fullName evidence="15">60S ribosomal protein L3</fullName>
    </alternativeName>
</protein>
<comment type="subunit">
    <text evidence="16">Component of the large ribosomal subunit. Interacts with DHX33.</text>
</comment>
<dbReference type="InterPro" id="IPR045077">
    <property type="entry name" value="L3_arc_euk"/>
</dbReference>
<dbReference type="FunFam" id="2.40.30.10:FF:000079">
    <property type="entry name" value="60S ribosomal protein L3"/>
    <property type="match status" value="1"/>
</dbReference>
<evidence type="ECO:0000256" key="2">
    <source>
        <dbReference type="ARBA" id="ARBA00004604"/>
    </source>
</evidence>
<dbReference type="InParanoid" id="A0A6P8VQ93"/>
<keyword evidence="5" id="KW-0963">Cytoplasm</keyword>
<name>A0A6P8VQ93_GYMAC</name>
<evidence type="ECO:0000313" key="19">
    <source>
        <dbReference type="Proteomes" id="UP000515161"/>
    </source>
</evidence>
<keyword evidence="4" id="KW-0488">Methylation</keyword>
<dbReference type="InterPro" id="IPR044892">
    <property type="entry name" value="Ribosomal_L3_dom_3_arc_sf"/>
</dbReference>
<evidence type="ECO:0000256" key="18">
    <source>
        <dbReference type="SAM" id="MobiDB-lite"/>
    </source>
</evidence>
<dbReference type="FunFam" id="3.30.1430.10:FF:000001">
    <property type="entry name" value="60S ribosomal protein L3"/>
    <property type="match status" value="1"/>
</dbReference>
<dbReference type="FunFam" id="4.10.960.10:FF:000002">
    <property type="entry name" value="60S ribosomal protein L3"/>
    <property type="match status" value="1"/>
</dbReference>
<keyword evidence="10" id="KW-0007">Acetylation</keyword>
<dbReference type="GO" id="GO:0006412">
    <property type="term" value="P:translation"/>
    <property type="evidence" value="ECO:0007669"/>
    <property type="project" value="InterPro"/>
</dbReference>
<keyword evidence="19" id="KW-1185">Reference proteome</keyword>
<evidence type="ECO:0000256" key="11">
    <source>
        <dbReference type="ARBA" id="ARBA00023242"/>
    </source>
</evidence>
<dbReference type="Pfam" id="PF00297">
    <property type="entry name" value="Ribosomal_L3"/>
    <property type="match status" value="2"/>
</dbReference>
<dbReference type="SUPFAM" id="SSF50447">
    <property type="entry name" value="Translation proteins"/>
    <property type="match status" value="1"/>
</dbReference>
<keyword evidence="6" id="KW-1017">Isopeptide bond</keyword>
<organism evidence="19 20">
    <name type="scientific">Gymnodraco acuticeps</name>
    <name type="common">Antarctic dragonfish</name>
    <dbReference type="NCBI Taxonomy" id="8218"/>
    <lineage>
        <taxon>Eukaryota</taxon>
        <taxon>Metazoa</taxon>
        <taxon>Chordata</taxon>
        <taxon>Craniata</taxon>
        <taxon>Vertebrata</taxon>
        <taxon>Euteleostomi</taxon>
        <taxon>Actinopterygii</taxon>
        <taxon>Neopterygii</taxon>
        <taxon>Teleostei</taxon>
        <taxon>Neoteleostei</taxon>
        <taxon>Acanthomorphata</taxon>
        <taxon>Eupercaria</taxon>
        <taxon>Perciformes</taxon>
        <taxon>Notothenioidei</taxon>
        <taxon>Bathydraconidae</taxon>
        <taxon>Gymnodraco</taxon>
    </lineage>
</organism>
<keyword evidence="9 17" id="KW-0689">Ribosomal protein</keyword>
<keyword evidence="8" id="KW-0832">Ubl conjugation</keyword>
<evidence type="ECO:0000256" key="1">
    <source>
        <dbReference type="ARBA" id="ARBA00004496"/>
    </source>
</evidence>
<dbReference type="FunFam" id="2.40.30.10:FF:000351">
    <property type="entry name" value="Ribosomal protein L3"/>
    <property type="match status" value="1"/>
</dbReference>
<comment type="subcellular location">
    <subcellularLocation>
        <location evidence="1">Cytoplasm</location>
    </subcellularLocation>
    <subcellularLocation>
        <location evidence="2">Nucleus</location>
        <location evidence="2">Nucleolus</location>
    </subcellularLocation>
</comment>
<dbReference type="GO" id="GO:0005730">
    <property type="term" value="C:nucleolus"/>
    <property type="evidence" value="ECO:0007669"/>
    <property type="project" value="UniProtKB-SubCell"/>
</dbReference>